<feature type="transmembrane region" description="Helical" evidence="4">
    <location>
        <begin position="113"/>
        <end position="133"/>
    </location>
</feature>
<evidence type="ECO:0000256" key="2">
    <source>
        <dbReference type="ARBA" id="ARBA00023157"/>
    </source>
</evidence>
<feature type="coiled-coil region" evidence="3">
    <location>
        <begin position="177"/>
        <end position="253"/>
    </location>
</feature>
<dbReference type="Proteomes" id="UP000265040">
    <property type="component" value="Chromosome 16"/>
</dbReference>
<dbReference type="GeneTree" id="ENSGT01030000234575"/>
<protein>
    <recommendedName>
        <fullName evidence="5">C-type lectin domain-containing protein</fullName>
    </recommendedName>
</protein>
<keyword evidence="2" id="KW-1015">Disulfide bond</keyword>
<evidence type="ECO:0000313" key="7">
    <source>
        <dbReference type="Proteomes" id="UP000265040"/>
    </source>
</evidence>
<organism evidence="6 7">
    <name type="scientific">Anabas testudineus</name>
    <name type="common">Climbing perch</name>
    <name type="synonym">Anthias testudineus</name>
    <dbReference type="NCBI Taxonomy" id="64144"/>
    <lineage>
        <taxon>Eukaryota</taxon>
        <taxon>Metazoa</taxon>
        <taxon>Chordata</taxon>
        <taxon>Craniata</taxon>
        <taxon>Vertebrata</taxon>
        <taxon>Euteleostomi</taxon>
        <taxon>Actinopterygii</taxon>
        <taxon>Neopterygii</taxon>
        <taxon>Teleostei</taxon>
        <taxon>Neoteleostei</taxon>
        <taxon>Acanthomorphata</taxon>
        <taxon>Anabantaria</taxon>
        <taxon>Anabantiformes</taxon>
        <taxon>Anabantoidei</taxon>
        <taxon>Anabantidae</taxon>
        <taxon>Anabas</taxon>
    </lineage>
</organism>
<keyword evidence="7" id="KW-1185">Reference proteome</keyword>
<dbReference type="PANTHER" id="PTHR46746">
    <property type="entry name" value="KILLER CELL LECTIN-LIKE RECEPTOR SUBFAMILY F MEMBER 2"/>
    <property type="match status" value="1"/>
</dbReference>
<dbReference type="Pfam" id="PF00059">
    <property type="entry name" value="Lectin_C"/>
    <property type="match status" value="1"/>
</dbReference>
<evidence type="ECO:0000259" key="5">
    <source>
        <dbReference type="PROSITE" id="PS50041"/>
    </source>
</evidence>
<dbReference type="InterPro" id="IPR051379">
    <property type="entry name" value="C-type_Lectin_Receptor_IMM"/>
</dbReference>
<sequence length="411" mass="46163">MDGLKGTGQTATSRRRVLCDLTSQTSLFRGQTGLNRPTVVMAEGEVNYAAVVFKSRNPPQAVVKKEEDVVYDEVKGQTKTTQQTADTHVSAGFVPDTKSNDKGHHCQPLTCCLGILCVILLLGIIAVSVYFTLRHGSDVSELKALMAENHNLTNISSKLLSDNENLKTDNNNLTNISSKLLSDNENLKTDNNNLTNQFEKLTQNYTVLVRNITDLTEKKQQLETQNQQLETQNQQLETQRNNLTQQIQNMETKWNEQNISRAQWTIDTYCPKGSNERQCKACPKGWENFQTSCFAINNAEAPKQRTWEGAREDCRGRNSDLAVIDNEAQKTFITGKSWTESGINGYWIGLRGENGRWKWINGSFLTESSWVQQPPTNNNSCAASLQNLNPWKSMDCDVKNAWICGQQALTV</sequence>
<evidence type="ECO:0000256" key="4">
    <source>
        <dbReference type="SAM" id="Phobius"/>
    </source>
</evidence>
<dbReference type="GO" id="GO:0005886">
    <property type="term" value="C:plasma membrane"/>
    <property type="evidence" value="ECO:0007669"/>
    <property type="project" value="TreeGrafter"/>
</dbReference>
<reference evidence="6" key="3">
    <citation type="submission" date="2025-09" db="UniProtKB">
        <authorList>
            <consortium name="Ensembl"/>
        </authorList>
    </citation>
    <scope>IDENTIFICATION</scope>
</reference>
<feature type="domain" description="C-type lectin" evidence="5">
    <location>
        <begin position="289"/>
        <end position="405"/>
    </location>
</feature>
<name>A0A7N6A7F5_ANATE</name>
<keyword evidence="4" id="KW-0812">Transmembrane</keyword>
<evidence type="ECO:0000256" key="3">
    <source>
        <dbReference type="SAM" id="Coils"/>
    </source>
</evidence>
<dbReference type="CDD" id="cd14686">
    <property type="entry name" value="bZIP"/>
    <property type="match status" value="1"/>
</dbReference>
<dbReference type="InterPro" id="IPR018378">
    <property type="entry name" value="C-type_lectin_CS"/>
</dbReference>
<dbReference type="OMA" id="WIPQPEN"/>
<reference evidence="6" key="1">
    <citation type="submission" date="2021-04" db="EMBL/GenBank/DDBJ databases">
        <authorList>
            <consortium name="Wellcome Sanger Institute Data Sharing"/>
        </authorList>
    </citation>
    <scope>NUCLEOTIDE SEQUENCE [LARGE SCALE GENOMIC DNA]</scope>
</reference>
<dbReference type="SUPFAM" id="SSF90257">
    <property type="entry name" value="Myosin rod fragments"/>
    <property type="match status" value="1"/>
</dbReference>
<reference evidence="6" key="2">
    <citation type="submission" date="2025-08" db="UniProtKB">
        <authorList>
            <consortium name="Ensembl"/>
        </authorList>
    </citation>
    <scope>IDENTIFICATION</scope>
</reference>
<dbReference type="PANTHER" id="PTHR46746:SF3">
    <property type="entry name" value="C-TYPE LECTIN DOMAIN-CONTAINING PROTEIN-RELATED"/>
    <property type="match status" value="1"/>
</dbReference>
<proteinExistence type="predicted"/>
<accession>A0A7N6A7F5</accession>
<keyword evidence="4" id="KW-0472">Membrane</keyword>
<dbReference type="AlphaFoldDB" id="A0A7N6A7F5"/>
<evidence type="ECO:0000313" key="6">
    <source>
        <dbReference type="Ensembl" id="ENSATEP00000043914.1"/>
    </source>
</evidence>
<dbReference type="SUPFAM" id="SSF56436">
    <property type="entry name" value="C-type lectin-like"/>
    <property type="match status" value="1"/>
</dbReference>
<keyword evidence="1" id="KW-0430">Lectin</keyword>
<dbReference type="SMART" id="SM00034">
    <property type="entry name" value="CLECT"/>
    <property type="match status" value="1"/>
</dbReference>
<dbReference type="Gene3D" id="3.10.100.10">
    <property type="entry name" value="Mannose-Binding Protein A, subunit A"/>
    <property type="match status" value="1"/>
</dbReference>
<dbReference type="InterPro" id="IPR001304">
    <property type="entry name" value="C-type_lectin-like"/>
</dbReference>
<dbReference type="PROSITE" id="PS00615">
    <property type="entry name" value="C_TYPE_LECTIN_1"/>
    <property type="match status" value="1"/>
</dbReference>
<evidence type="ECO:0000256" key="1">
    <source>
        <dbReference type="ARBA" id="ARBA00022734"/>
    </source>
</evidence>
<dbReference type="PROSITE" id="PS50041">
    <property type="entry name" value="C_TYPE_LECTIN_2"/>
    <property type="match status" value="1"/>
</dbReference>
<keyword evidence="3" id="KW-0175">Coiled coil</keyword>
<dbReference type="GO" id="GO:0030246">
    <property type="term" value="F:carbohydrate binding"/>
    <property type="evidence" value="ECO:0007669"/>
    <property type="project" value="UniProtKB-KW"/>
</dbReference>
<dbReference type="InterPro" id="IPR016186">
    <property type="entry name" value="C-type_lectin-like/link_sf"/>
</dbReference>
<dbReference type="Ensembl" id="ENSATET00000044333.2">
    <property type="protein sequence ID" value="ENSATEP00000043914.1"/>
    <property type="gene ID" value="ENSATEG00000020633.3"/>
</dbReference>
<keyword evidence="4" id="KW-1133">Transmembrane helix</keyword>
<dbReference type="OrthoDB" id="6345871at2759"/>
<dbReference type="InterPro" id="IPR016187">
    <property type="entry name" value="CTDL_fold"/>
</dbReference>